<dbReference type="AlphaFoldDB" id="A0A0A9GFY0"/>
<reference evidence="1" key="2">
    <citation type="journal article" date="2015" name="Data Brief">
        <title>Shoot transcriptome of the giant reed, Arundo donax.</title>
        <authorList>
            <person name="Barrero R.A."/>
            <person name="Guerrero F.D."/>
            <person name="Moolhuijzen P."/>
            <person name="Goolsby J.A."/>
            <person name="Tidwell J."/>
            <person name="Bellgard S.E."/>
            <person name="Bellgard M.I."/>
        </authorList>
    </citation>
    <scope>NUCLEOTIDE SEQUENCE</scope>
    <source>
        <tissue evidence="1">Shoot tissue taken approximately 20 cm above the soil surface</tissue>
    </source>
</reference>
<organism evidence="1">
    <name type="scientific">Arundo donax</name>
    <name type="common">Giant reed</name>
    <name type="synonym">Donax arundinaceus</name>
    <dbReference type="NCBI Taxonomy" id="35708"/>
    <lineage>
        <taxon>Eukaryota</taxon>
        <taxon>Viridiplantae</taxon>
        <taxon>Streptophyta</taxon>
        <taxon>Embryophyta</taxon>
        <taxon>Tracheophyta</taxon>
        <taxon>Spermatophyta</taxon>
        <taxon>Magnoliopsida</taxon>
        <taxon>Liliopsida</taxon>
        <taxon>Poales</taxon>
        <taxon>Poaceae</taxon>
        <taxon>PACMAD clade</taxon>
        <taxon>Arundinoideae</taxon>
        <taxon>Arundineae</taxon>
        <taxon>Arundo</taxon>
    </lineage>
</organism>
<dbReference type="EMBL" id="GBRH01173901">
    <property type="protein sequence ID" value="JAE23995.1"/>
    <property type="molecule type" value="Transcribed_RNA"/>
</dbReference>
<proteinExistence type="predicted"/>
<name>A0A0A9GFY0_ARUDO</name>
<reference evidence="1" key="1">
    <citation type="submission" date="2014-09" db="EMBL/GenBank/DDBJ databases">
        <authorList>
            <person name="Magalhaes I.L.F."/>
            <person name="Oliveira U."/>
            <person name="Santos F.R."/>
            <person name="Vidigal T.H.D.A."/>
            <person name="Brescovit A.D."/>
            <person name="Santos A.J."/>
        </authorList>
    </citation>
    <scope>NUCLEOTIDE SEQUENCE</scope>
    <source>
        <tissue evidence="1">Shoot tissue taken approximately 20 cm above the soil surface</tissue>
    </source>
</reference>
<sequence>MREAAALHDALQIVLKRSPVWLAFQDNIFSFPVLFSFSCVFHVNSMPQCYWQTAAISTP</sequence>
<accession>A0A0A9GFY0</accession>
<evidence type="ECO:0000313" key="1">
    <source>
        <dbReference type="EMBL" id="JAE23995.1"/>
    </source>
</evidence>
<protein>
    <submittedName>
        <fullName evidence="1">Uncharacterized protein</fullName>
    </submittedName>
</protein>